<dbReference type="Pfam" id="PF04014">
    <property type="entry name" value="MazE_antitoxin"/>
    <property type="match status" value="1"/>
</dbReference>
<organism evidence="2 3">
    <name type="scientific">Candidatus Doudnabacteria bacterium CG10_big_fil_rev_8_21_14_0_10_42_18</name>
    <dbReference type="NCBI Taxonomy" id="1974552"/>
    <lineage>
        <taxon>Bacteria</taxon>
        <taxon>Candidatus Doudnaibacteriota</taxon>
    </lineage>
</organism>
<gene>
    <name evidence="2" type="ORF">COT92_01100</name>
</gene>
<dbReference type="GO" id="GO:0003677">
    <property type="term" value="F:DNA binding"/>
    <property type="evidence" value="ECO:0007669"/>
    <property type="project" value="InterPro"/>
</dbReference>
<sequence>MTITVKNKSQLTVPKSISRKAGIRAGDKLEFKVIGRVISIVPHIKAADDEYTSAQRRIIDARLAKAKKGPYYGPFDTAAGAIKFLRKQVKQRETKK</sequence>
<dbReference type="EMBL" id="PFAK01000017">
    <property type="protein sequence ID" value="PIR96429.1"/>
    <property type="molecule type" value="Genomic_DNA"/>
</dbReference>
<dbReference type="AlphaFoldDB" id="A0A2H0VDJ5"/>
<evidence type="ECO:0000313" key="2">
    <source>
        <dbReference type="EMBL" id="PIR96429.1"/>
    </source>
</evidence>
<evidence type="ECO:0000259" key="1">
    <source>
        <dbReference type="SMART" id="SM00966"/>
    </source>
</evidence>
<feature type="domain" description="SpoVT-AbrB" evidence="1">
    <location>
        <begin position="3"/>
        <end position="48"/>
    </location>
</feature>
<proteinExistence type="predicted"/>
<dbReference type="InterPro" id="IPR037914">
    <property type="entry name" value="SpoVT-AbrB_sf"/>
</dbReference>
<dbReference type="SMART" id="SM00966">
    <property type="entry name" value="SpoVT_AbrB"/>
    <property type="match status" value="1"/>
</dbReference>
<dbReference type="Proteomes" id="UP000230922">
    <property type="component" value="Unassembled WGS sequence"/>
</dbReference>
<protein>
    <recommendedName>
        <fullName evidence="1">SpoVT-AbrB domain-containing protein</fullName>
    </recommendedName>
</protein>
<dbReference type="Gene3D" id="2.10.260.10">
    <property type="match status" value="1"/>
</dbReference>
<evidence type="ECO:0000313" key="3">
    <source>
        <dbReference type="Proteomes" id="UP000230922"/>
    </source>
</evidence>
<name>A0A2H0VDJ5_9BACT</name>
<reference evidence="3" key="1">
    <citation type="submission" date="2017-09" db="EMBL/GenBank/DDBJ databases">
        <title>Depth-based differentiation of microbial function through sediment-hosted aquifers and enrichment of novel symbionts in the deep terrestrial subsurface.</title>
        <authorList>
            <person name="Probst A.J."/>
            <person name="Ladd B."/>
            <person name="Jarett J.K."/>
            <person name="Geller-Mcgrath D.E."/>
            <person name="Sieber C.M.K."/>
            <person name="Emerson J.B."/>
            <person name="Anantharaman K."/>
            <person name="Thomas B.C."/>
            <person name="Malmstrom R."/>
            <person name="Stieglmeier M."/>
            <person name="Klingl A."/>
            <person name="Woyke T."/>
            <person name="Ryan C.M."/>
            <person name="Banfield J.F."/>
        </authorList>
    </citation>
    <scope>NUCLEOTIDE SEQUENCE [LARGE SCALE GENOMIC DNA]</scope>
</reference>
<accession>A0A2H0VDJ5</accession>
<dbReference type="InterPro" id="IPR007159">
    <property type="entry name" value="SpoVT-AbrB_dom"/>
</dbReference>
<comment type="caution">
    <text evidence="2">The sequence shown here is derived from an EMBL/GenBank/DDBJ whole genome shotgun (WGS) entry which is preliminary data.</text>
</comment>
<dbReference type="SUPFAM" id="SSF89447">
    <property type="entry name" value="AbrB/MazE/MraZ-like"/>
    <property type="match status" value="1"/>
</dbReference>